<dbReference type="CDD" id="cd05271">
    <property type="entry name" value="NDUFA9_like_SDR_a"/>
    <property type="match status" value="1"/>
</dbReference>
<dbReference type="PANTHER" id="PTHR12126:SF11">
    <property type="entry name" value="NADH DEHYDROGENASE [UBIQUINONE] 1 ALPHA SUBCOMPLEX SUBUNIT 9, MITOCHONDRIAL"/>
    <property type="match status" value="1"/>
</dbReference>
<feature type="transmembrane region" description="Helical" evidence="1">
    <location>
        <begin position="534"/>
        <end position="557"/>
    </location>
</feature>
<proteinExistence type="predicted"/>
<keyword evidence="1" id="KW-0812">Transmembrane</keyword>
<dbReference type="InterPro" id="IPR051207">
    <property type="entry name" value="ComplexI_NDUFA9_subunit"/>
</dbReference>
<organism evidence="3">
    <name type="scientific">Brassica campestris</name>
    <name type="common">Field mustard</name>
    <dbReference type="NCBI Taxonomy" id="3711"/>
    <lineage>
        <taxon>Eukaryota</taxon>
        <taxon>Viridiplantae</taxon>
        <taxon>Streptophyta</taxon>
        <taxon>Embryophyta</taxon>
        <taxon>Tracheophyta</taxon>
        <taxon>Spermatophyta</taxon>
        <taxon>Magnoliopsida</taxon>
        <taxon>eudicotyledons</taxon>
        <taxon>Gunneridae</taxon>
        <taxon>Pentapetalae</taxon>
        <taxon>rosids</taxon>
        <taxon>malvids</taxon>
        <taxon>Brassicales</taxon>
        <taxon>Brassicaceae</taxon>
        <taxon>Brassiceae</taxon>
        <taxon>Brassica</taxon>
    </lineage>
</organism>
<evidence type="ECO:0000313" key="3">
    <source>
        <dbReference type="EMBL" id="VDC59320.1"/>
    </source>
</evidence>
<keyword evidence="1" id="KW-0472">Membrane</keyword>
<keyword evidence="1" id="KW-1133">Transmembrane helix</keyword>
<dbReference type="PANTHER" id="PTHR12126">
    <property type="entry name" value="NADH-UBIQUINONE OXIDOREDUCTASE 39 KDA SUBUNIT-RELATED"/>
    <property type="match status" value="1"/>
</dbReference>
<dbReference type="Gene3D" id="3.40.50.720">
    <property type="entry name" value="NAD(P)-binding Rossmann-like Domain"/>
    <property type="match status" value="1"/>
</dbReference>
<dbReference type="Pfam" id="PF01370">
    <property type="entry name" value="Epimerase"/>
    <property type="match status" value="1"/>
</dbReference>
<feature type="domain" description="NAD-dependent epimerase/dehydratase" evidence="2">
    <location>
        <begin position="73"/>
        <end position="284"/>
    </location>
</feature>
<evidence type="ECO:0000256" key="1">
    <source>
        <dbReference type="SAM" id="Phobius"/>
    </source>
</evidence>
<dbReference type="FunFam" id="3.40.50.720:FF:000326">
    <property type="entry name" value="NADH-ubiquinone oxidoreductase 39 kD subunit, putative"/>
    <property type="match status" value="1"/>
</dbReference>
<dbReference type="InterPro" id="IPR001509">
    <property type="entry name" value="Epimerase_deHydtase"/>
</dbReference>
<accession>A0A3P5YCG4</accession>
<dbReference type="InterPro" id="IPR036291">
    <property type="entry name" value="NAD(P)-bd_dom_sf"/>
</dbReference>
<name>A0A3P5YCG4_BRACM</name>
<dbReference type="EMBL" id="LR031568">
    <property type="protein sequence ID" value="VDC59320.1"/>
    <property type="molecule type" value="Genomic_DNA"/>
</dbReference>
<dbReference type="AlphaFoldDB" id="A0A3P5YCG4"/>
<sequence length="563" mass="61537">MMQAASRRLVQRPLAGETSIYSSSSLRSLYGVSDYLNGSDNRRYSSSLATKGVGHLARKGTGGRSSVSGIVATVFGATGFLGRYLVQQLAKMGSQVLVPFRGSEDNPRHLKLMGDLGQVVPMKFDPRDEDSIKAVMAKANVVINLIGREYETRNFSFEEVNHHMAEKLALVAKEHGGIMRFIQVSCLGASVSSPSRMQRAKAAAEEAVFSALPEATVMRPATMIGTEDRILNPWAMFVKKYGFLPLIGGGTNKFQPVYVVDVAAAIVAALKDDGSSMGKTYELGGPDVFTPHDLAEIMFDMIREWPRYVKLPFPIAKAMAGPRDFMVNKVPFPLPSPQIFNLDQINALTTDTLVSDKALTFQDLDLVPHKLKGYPVEFLIQYRKGGPNFGSTHFASSCGKEVKNFREPQEPSNAFRAKYHVTKGIEQSSLALSKTKMEGEGDDYPGPESGIDGINLNGRNVGAVMVAPRDVDVASQSGCRVNIYVNSNVQATCGSALFGSKVKLRDPGVHLHIEDVKMPREDGSRQKEMRLIKVALCLVCLFNVSLGLFLLLCSLLRKETESI</sequence>
<dbReference type="SUPFAM" id="SSF51735">
    <property type="entry name" value="NAD(P)-binding Rossmann-fold domains"/>
    <property type="match status" value="1"/>
</dbReference>
<protein>
    <recommendedName>
        <fullName evidence="2">NAD-dependent epimerase/dehydratase domain-containing protein</fullName>
    </recommendedName>
</protein>
<reference evidence="3" key="1">
    <citation type="submission" date="2018-11" db="EMBL/GenBank/DDBJ databases">
        <authorList>
            <consortium name="Genoscope - CEA"/>
            <person name="William W."/>
        </authorList>
    </citation>
    <scope>NUCLEOTIDE SEQUENCE</scope>
</reference>
<evidence type="ECO:0000259" key="2">
    <source>
        <dbReference type="Pfam" id="PF01370"/>
    </source>
</evidence>
<gene>
    <name evidence="3" type="ORF">BRAA09T36931Z</name>
</gene>